<proteinExistence type="predicted"/>
<dbReference type="SMART" id="SM00850">
    <property type="entry name" value="LytTR"/>
    <property type="match status" value="1"/>
</dbReference>
<evidence type="ECO:0000313" key="6">
    <source>
        <dbReference type="EMBL" id="ERI76271.1"/>
    </source>
</evidence>
<feature type="domain" description="Response regulatory" evidence="4">
    <location>
        <begin position="13"/>
        <end position="132"/>
    </location>
</feature>
<evidence type="ECO:0000256" key="1">
    <source>
        <dbReference type="ARBA" id="ARBA00018672"/>
    </source>
</evidence>
<dbReference type="PROSITE" id="PS50930">
    <property type="entry name" value="HTH_LYTTR"/>
    <property type="match status" value="1"/>
</dbReference>
<dbReference type="PANTHER" id="PTHR37299">
    <property type="entry name" value="TRANSCRIPTIONAL REGULATOR-RELATED"/>
    <property type="match status" value="1"/>
</dbReference>
<reference evidence="6 7" key="1">
    <citation type="submission" date="2013-07" db="EMBL/GenBank/DDBJ databases">
        <authorList>
            <person name="Weinstock G."/>
            <person name="Sodergren E."/>
            <person name="Wylie T."/>
            <person name="Fulton L."/>
            <person name="Fulton R."/>
            <person name="Fronick C."/>
            <person name="O'Laughlin M."/>
            <person name="Godfrey J."/>
            <person name="Miner T."/>
            <person name="Herter B."/>
            <person name="Appelbaum E."/>
            <person name="Cordes M."/>
            <person name="Lek S."/>
            <person name="Wollam A."/>
            <person name="Pepin K.H."/>
            <person name="Palsikar V.B."/>
            <person name="Mitreva M."/>
            <person name="Wilson R.K."/>
        </authorList>
    </citation>
    <scope>NUCLEOTIDE SEQUENCE [LARGE SCALE GENOMIC DNA]</scope>
    <source>
        <strain evidence="6 7">ATCC 14940</strain>
    </source>
</reference>
<dbReference type="InterPro" id="IPR011006">
    <property type="entry name" value="CheY-like_superfamily"/>
</dbReference>
<dbReference type="Proteomes" id="UP000016491">
    <property type="component" value="Unassembled WGS sequence"/>
</dbReference>
<organism evidence="6 7">
    <name type="scientific">[Clostridium] symbiosum ATCC 14940</name>
    <dbReference type="NCBI Taxonomy" id="411472"/>
    <lineage>
        <taxon>Bacteria</taxon>
        <taxon>Bacillati</taxon>
        <taxon>Bacillota</taxon>
        <taxon>Clostridia</taxon>
        <taxon>Lachnospirales</taxon>
        <taxon>Lachnospiraceae</taxon>
        <taxon>Otoolea</taxon>
    </lineage>
</organism>
<accession>A0ABC9TWP3</accession>
<name>A0ABC9TWP3_CLOSY</name>
<protein>
    <recommendedName>
        <fullName evidence="1">Stage 0 sporulation protein A homolog</fullName>
    </recommendedName>
</protein>
<dbReference type="InterPro" id="IPR001789">
    <property type="entry name" value="Sig_transdc_resp-reg_receiver"/>
</dbReference>
<feature type="domain" description="HTH LytTR-type" evidence="5">
    <location>
        <begin position="196"/>
        <end position="245"/>
    </location>
</feature>
<dbReference type="SMART" id="SM00448">
    <property type="entry name" value="REC"/>
    <property type="match status" value="1"/>
</dbReference>
<comment type="caution">
    <text evidence="6">The sequence shown here is derived from an EMBL/GenBank/DDBJ whole genome shotgun (WGS) entry which is preliminary data.</text>
</comment>
<dbReference type="Gene3D" id="2.40.50.1020">
    <property type="entry name" value="LytTr DNA-binding domain"/>
    <property type="match status" value="1"/>
</dbReference>
<evidence type="ECO:0000259" key="5">
    <source>
        <dbReference type="PROSITE" id="PS50930"/>
    </source>
</evidence>
<dbReference type="Gene3D" id="3.40.50.2300">
    <property type="match status" value="1"/>
</dbReference>
<dbReference type="PANTHER" id="PTHR37299:SF1">
    <property type="entry name" value="STAGE 0 SPORULATION PROTEIN A HOMOLOG"/>
    <property type="match status" value="1"/>
</dbReference>
<dbReference type="InterPro" id="IPR007492">
    <property type="entry name" value="LytTR_DNA-bd_dom"/>
</dbReference>
<evidence type="ECO:0000256" key="3">
    <source>
        <dbReference type="PROSITE-ProRule" id="PRU00169"/>
    </source>
</evidence>
<dbReference type="Pfam" id="PF00072">
    <property type="entry name" value="Response_reg"/>
    <property type="match status" value="1"/>
</dbReference>
<evidence type="ECO:0000256" key="2">
    <source>
        <dbReference type="ARBA" id="ARBA00024867"/>
    </source>
</evidence>
<dbReference type="InterPro" id="IPR046947">
    <property type="entry name" value="LytR-like"/>
</dbReference>
<comment type="function">
    <text evidence="2">May play the central regulatory role in sporulation. It may be an element of the effector pathway responsible for the activation of sporulation genes in response to nutritional stress. Spo0A may act in concert with spo0H (a sigma factor) to control the expression of some genes that are critical to the sporulation process.</text>
</comment>
<evidence type="ECO:0000259" key="4">
    <source>
        <dbReference type="PROSITE" id="PS50110"/>
    </source>
</evidence>
<gene>
    <name evidence="6" type="ORF">CLOSYM_02718</name>
</gene>
<sequence>MNYIIQGGIGMYKIAICDDCREALREIEKLLRRYIEKNKIRAVVEAYQSQMQLLTELESGRYYDIIFMDIKMPGMNGLEVLKRIREMNSDSLFIIISSYHQYAVVGYELDVFRYLVKGDLEAGFDHCMEAALKKINSDNQKHYFITSARKRIKIPCKDIMYCHKESKMSVFVTNSGELIRERRALQEVYEGLQRIDDSFIMVERSYLVNIHYIETMRQNELLLENNIILPVGRTYVDDVRKTLTDFWRKRI</sequence>
<evidence type="ECO:0000313" key="7">
    <source>
        <dbReference type="Proteomes" id="UP000016491"/>
    </source>
</evidence>
<dbReference type="Pfam" id="PF04397">
    <property type="entry name" value="LytTR"/>
    <property type="match status" value="1"/>
</dbReference>
<dbReference type="EMBL" id="AWSU01000210">
    <property type="protein sequence ID" value="ERI76271.1"/>
    <property type="molecule type" value="Genomic_DNA"/>
</dbReference>
<keyword evidence="3" id="KW-0597">Phosphoprotein</keyword>
<dbReference type="SUPFAM" id="SSF52172">
    <property type="entry name" value="CheY-like"/>
    <property type="match status" value="1"/>
</dbReference>
<dbReference type="AlphaFoldDB" id="A0ABC9TWP3"/>
<feature type="modified residue" description="4-aspartylphosphate" evidence="3">
    <location>
        <position position="69"/>
    </location>
</feature>
<dbReference type="PROSITE" id="PS50110">
    <property type="entry name" value="RESPONSE_REGULATORY"/>
    <property type="match status" value="1"/>
</dbReference>